<keyword evidence="3" id="KW-1185">Reference proteome</keyword>
<dbReference type="EMBL" id="NKHU02000033">
    <property type="protein sequence ID" value="RHZ62957.1"/>
    <property type="molecule type" value="Genomic_DNA"/>
</dbReference>
<evidence type="ECO:0000256" key="1">
    <source>
        <dbReference type="SAM" id="MobiDB-lite"/>
    </source>
</evidence>
<comment type="caution">
    <text evidence="2">The sequence shown here is derived from an EMBL/GenBank/DDBJ whole genome shotgun (WGS) entry which is preliminary data.</text>
</comment>
<feature type="compositionally biased region" description="Low complexity" evidence="1">
    <location>
        <begin position="95"/>
        <end position="104"/>
    </location>
</feature>
<proteinExistence type="predicted"/>
<reference evidence="2" key="1">
    <citation type="submission" date="2018-08" db="EMBL/GenBank/DDBJ databases">
        <title>Draft genome sequence of azole-resistant Aspergillus thermomutatus (Neosartorya pseudofischeri) strain HMR AF 39, isolated from a human nasal aspirate.</title>
        <authorList>
            <person name="Parent-Michaud M."/>
            <person name="Dufresne P.J."/>
            <person name="Fournier E."/>
            <person name="Martineau C."/>
            <person name="Moreira S."/>
            <person name="Perkins V."/>
            <person name="De Repentigny L."/>
            <person name="Dufresne S.F."/>
        </authorList>
    </citation>
    <scope>NUCLEOTIDE SEQUENCE [LARGE SCALE GENOMIC DNA]</scope>
    <source>
        <strain evidence="2">HMR AF 39</strain>
    </source>
</reference>
<name>A0A397HJ32_ASPTH</name>
<dbReference type="VEuPathDB" id="FungiDB:CDV56_107386"/>
<dbReference type="RefSeq" id="XP_026616977.1">
    <property type="nucleotide sequence ID" value="XM_026761005.1"/>
</dbReference>
<dbReference type="GeneID" id="38129360"/>
<dbReference type="AlphaFoldDB" id="A0A397HJ32"/>
<accession>A0A397HJ32</accession>
<feature type="region of interest" description="Disordered" evidence="1">
    <location>
        <begin position="69"/>
        <end position="114"/>
    </location>
</feature>
<gene>
    <name evidence="2" type="ORF">CDV56_107386</name>
</gene>
<feature type="region of interest" description="Disordered" evidence="1">
    <location>
        <begin position="128"/>
        <end position="174"/>
    </location>
</feature>
<sequence>MCPMLLSGLADGPAMVLSPRQEHAFVQFPRQSQLDSAPAASHNSFFKNGVHSQASSWFSDNVFSAPKLANPTASSSRISRKRSRDEAEFEEALNPSSAPAVAAPAPAPKEEPIYGEGMRLINPRTGMSLSAESQTGTWYEEQHESAAATAAPISSRSPAISSELHSRKSQRLDPSASRLDDITLAHIQRRLHETTDDDNRRLLLNAGTRTSPFTPNEPQVDDATHLLGISWQRISTDDVDMAAAVRGWKKYIDKQFAAYLLDSQILMKNRALNAYLVTARPITPVGPAIAPAFYLFSEDLTQAQLVASSWEQCVHNLRSVPVIFEQNQVLNAADRPLNNNSSGSGVLGLDTTTEPGLPLLQTMCAQPVSSDVCAGLNNSVGMATGMEIDT</sequence>
<protein>
    <submittedName>
        <fullName evidence="2">Uncharacterized protein</fullName>
    </submittedName>
</protein>
<organism evidence="2 3">
    <name type="scientific">Aspergillus thermomutatus</name>
    <name type="common">Neosartorya pseudofischeri</name>
    <dbReference type="NCBI Taxonomy" id="41047"/>
    <lineage>
        <taxon>Eukaryota</taxon>
        <taxon>Fungi</taxon>
        <taxon>Dikarya</taxon>
        <taxon>Ascomycota</taxon>
        <taxon>Pezizomycotina</taxon>
        <taxon>Eurotiomycetes</taxon>
        <taxon>Eurotiomycetidae</taxon>
        <taxon>Eurotiales</taxon>
        <taxon>Aspergillaceae</taxon>
        <taxon>Aspergillus</taxon>
        <taxon>Aspergillus subgen. Fumigati</taxon>
    </lineage>
</organism>
<dbReference type="Proteomes" id="UP000215305">
    <property type="component" value="Unassembled WGS sequence"/>
</dbReference>
<evidence type="ECO:0000313" key="2">
    <source>
        <dbReference type="EMBL" id="RHZ62957.1"/>
    </source>
</evidence>
<evidence type="ECO:0000313" key="3">
    <source>
        <dbReference type="Proteomes" id="UP000215305"/>
    </source>
</evidence>
<feature type="compositionally biased region" description="Polar residues" evidence="1">
    <location>
        <begin position="128"/>
        <end position="137"/>
    </location>
</feature>
<dbReference type="OrthoDB" id="5359669at2759"/>
<feature type="compositionally biased region" description="Low complexity" evidence="1">
    <location>
        <begin position="145"/>
        <end position="162"/>
    </location>
</feature>